<dbReference type="InterPro" id="IPR043968">
    <property type="entry name" value="SGNH"/>
</dbReference>
<accession>A0A7S9Q9T0</accession>
<feature type="domain" description="SGNH" evidence="3">
    <location>
        <begin position="384"/>
        <end position="627"/>
    </location>
</feature>
<dbReference type="GO" id="GO:0016020">
    <property type="term" value="C:membrane"/>
    <property type="evidence" value="ECO:0007669"/>
    <property type="project" value="TreeGrafter"/>
</dbReference>
<dbReference type="Pfam" id="PF19040">
    <property type="entry name" value="SGNH"/>
    <property type="match status" value="1"/>
</dbReference>
<organism evidence="4 5">
    <name type="scientific">Pseudomonas fulva</name>
    <dbReference type="NCBI Taxonomy" id="47880"/>
    <lineage>
        <taxon>Bacteria</taxon>
        <taxon>Pseudomonadati</taxon>
        <taxon>Pseudomonadota</taxon>
        <taxon>Gammaproteobacteria</taxon>
        <taxon>Pseudomonadales</taxon>
        <taxon>Pseudomonadaceae</taxon>
        <taxon>Pseudomonas</taxon>
    </lineage>
</organism>
<keyword evidence="1" id="KW-0472">Membrane</keyword>
<proteinExistence type="predicted"/>
<feature type="transmembrane region" description="Helical" evidence="1">
    <location>
        <begin position="72"/>
        <end position="91"/>
    </location>
</feature>
<feature type="transmembrane region" description="Helical" evidence="1">
    <location>
        <begin position="29"/>
        <end position="51"/>
    </location>
</feature>
<dbReference type="GO" id="GO:0009103">
    <property type="term" value="P:lipopolysaccharide biosynthetic process"/>
    <property type="evidence" value="ECO:0007669"/>
    <property type="project" value="TreeGrafter"/>
</dbReference>
<keyword evidence="4" id="KW-0808">Transferase</keyword>
<dbReference type="AlphaFoldDB" id="A0A7S9Q9T0"/>
<feature type="transmembrane region" description="Helical" evidence="1">
    <location>
        <begin position="190"/>
        <end position="210"/>
    </location>
</feature>
<keyword evidence="1" id="KW-1133">Transmembrane helix</keyword>
<protein>
    <submittedName>
        <fullName evidence="4">Acyltransferase</fullName>
    </submittedName>
</protein>
<evidence type="ECO:0000313" key="4">
    <source>
        <dbReference type="EMBL" id="QPH51128.1"/>
    </source>
</evidence>
<dbReference type="GO" id="GO:0016747">
    <property type="term" value="F:acyltransferase activity, transferring groups other than amino-acyl groups"/>
    <property type="evidence" value="ECO:0007669"/>
    <property type="project" value="InterPro"/>
</dbReference>
<feature type="transmembrane region" description="Helical" evidence="1">
    <location>
        <begin position="141"/>
        <end position="159"/>
    </location>
</feature>
<sequence>MLFHKNINALRALAVVSVVLYHFKIPGFSAGFLGVDVFFVISGYLMTRIIVSGLHKQQFSLIGFYAARARRIIPALLGLCIALAVFGYFFLATDDYRELLRTSKQSLLFTSNHYFARDGSYFDAPLQENWLLHTWSLSVEWQFYLIYPVIMMGLHKVFALPTFKRLVLALGVGSLVFSALYTPGHPVASFFLLPTRAWEMLAGGLVFLYPLALSPRAAALCEGLGLALIAGALALLPHDATWPGYLALVPVIGTVLVIHANANSLFARNRALAFLGKTSYSIYLWHWPLVVLLYTCGLLHDWRAVTCAVLLSVALGAASYGLIESRTRALKRPVLGLVRYAGMGLVWVATAGAVASAIKHNPQLRWTQDDGKPEYESKLYAQHCDTNAYGASQCVLGTGDISALLLGDSHAQSTAAALMLENPGAAMGWARAGCPTLIDFEMGDKDVEQHCKAFNADKFAKLATDYPGVPLFLFSRAALYTDQRRHSGYSVYFNGDKHQSGPAFERRFIQTYTQTVCMLARNRPVYIVKPVPEMPFSVYKGLTLQHRLLGMNSDILTPVSEYQARNRLALEAIETAAERCHAGIVDPVPYLCPDGRCMGSKDGRPLYFDDNHLIDAGNEQLKGLFKQALHSSTGSTAVR</sequence>
<evidence type="ECO:0000259" key="3">
    <source>
        <dbReference type="Pfam" id="PF19040"/>
    </source>
</evidence>
<feature type="transmembrane region" description="Helical" evidence="1">
    <location>
        <begin position="217"/>
        <end position="236"/>
    </location>
</feature>
<dbReference type="Pfam" id="PF01757">
    <property type="entry name" value="Acyl_transf_3"/>
    <property type="match status" value="1"/>
</dbReference>
<evidence type="ECO:0000256" key="1">
    <source>
        <dbReference type="SAM" id="Phobius"/>
    </source>
</evidence>
<dbReference type="InterPro" id="IPR050879">
    <property type="entry name" value="Acyltransferase_3"/>
</dbReference>
<dbReference type="EMBL" id="CP064946">
    <property type="protein sequence ID" value="QPH51128.1"/>
    <property type="molecule type" value="Genomic_DNA"/>
</dbReference>
<feature type="transmembrane region" description="Helical" evidence="1">
    <location>
        <begin position="166"/>
        <end position="184"/>
    </location>
</feature>
<evidence type="ECO:0000313" key="5">
    <source>
        <dbReference type="Proteomes" id="UP000594430"/>
    </source>
</evidence>
<dbReference type="PANTHER" id="PTHR23028">
    <property type="entry name" value="ACETYLTRANSFERASE"/>
    <property type="match status" value="1"/>
</dbReference>
<feature type="transmembrane region" description="Helical" evidence="1">
    <location>
        <begin position="335"/>
        <end position="358"/>
    </location>
</feature>
<keyword evidence="1" id="KW-0812">Transmembrane</keyword>
<dbReference type="InterPro" id="IPR002656">
    <property type="entry name" value="Acyl_transf_3_dom"/>
</dbReference>
<dbReference type="RefSeq" id="WP_049695985.1">
    <property type="nucleotide sequence ID" value="NZ_CAXODI010000030.1"/>
</dbReference>
<feature type="transmembrane region" description="Helical" evidence="1">
    <location>
        <begin position="302"/>
        <end position="323"/>
    </location>
</feature>
<name>A0A7S9Q9T0_9PSED</name>
<keyword evidence="4" id="KW-0012">Acyltransferase</keyword>
<feature type="transmembrane region" description="Helical" evidence="1">
    <location>
        <begin position="7"/>
        <end position="23"/>
    </location>
</feature>
<feature type="transmembrane region" description="Helical" evidence="1">
    <location>
        <begin position="242"/>
        <end position="260"/>
    </location>
</feature>
<gene>
    <name evidence="4" type="ORF">IZU98_10775</name>
</gene>
<feature type="domain" description="Acyltransferase 3" evidence="2">
    <location>
        <begin position="5"/>
        <end position="317"/>
    </location>
</feature>
<dbReference type="PANTHER" id="PTHR23028:SF53">
    <property type="entry name" value="ACYL_TRANSF_3 DOMAIN-CONTAINING PROTEIN"/>
    <property type="match status" value="1"/>
</dbReference>
<dbReference type="Proteomes" id="UP000594430">
    <property type="component" value="Chromosome"/>
</dbReference>
<evidence type="ECO:0000259" key="2">
    <source>
        <dbReference type="Pfam" id="PF01757"/>
    </source>
</evidence>
<reference evidence="4 5" key="1">
    <citation type="submission" date="2020-11" db="EMBL/GenBank/DDBJ databases">
        <title>Pseudomonas fulva producing VIM-24.</title>
        <authorList>
            <person name="Liu S."/>
        </authorList>
    </citation>
    <scope>NUCLEOTIDE SEQUENCE [LARGE SCALE GENOMIC DNA]</scope>
    <source>
        <strain evidence="4 5">ZDHY414</strain>
    </source>
</reference>